<dbReference type="InterPro" id="IPR036291">
    <property type="entry name" value="NAD(P)-bd_dom_sf"/>
</dbReference>
<dbReference type="PRINTS" id="PR00081">
    <property type="entry name" value="GDHRDH"/>
</dbReference>
<dbReference type="InterPro" id="IPR002347">
    <property type="entry name" value="SDR_fam"/>
</dbReference>
<evidence type="ECO:0000313" key="5">
    <source>
        <dbReference type="Proteomes" id="UP000635071"/>
    </source>
</evidence>
<dbReference type="Pfam" id="PF00106">
    <property type="entry name" value="adh_short"/>
    <property type="match status" value="1"/>
</dbReference>
<dbReference type="EMBL" id="BMJM01000017">
    <property type="protein sequence ID" value="GGE21649.1"/>
    <property type="molecule type" value="Genomic_DNA"/>
</dbReference>
<evidence type="ECO:0000313" key="4">
    <source>
        <dbReference type="EMBL" id="GGE21649.1"/>
    </source>
</evidence>
<gene>
    <name evidence="4" type="ORF">GCM10011529_30380</name>
</gene>
<keyword evidence="5" id="KW-1185">Reference proteome</keyword>
<dbReference type="PANTHER" id="PTHR43618">
    <property type="entry name" value="7-ALPHA-HYDROXYSTEROID DEHYDROGENASE"/>
    <property type="match status" value="1"/>
</dbReference>
<comment type="caution">
    <text evidence="4">The sequence shown here is derived from an EMBL/GenBank/DDBJ whole genome shotgun (WGS) entry which is preliminary data.</text>
</comment>
<reference evidence="4" key="2">
    <citation type="submission" date="2020-09" db="EMBL/GenBank/DDBJ databases">
        <authorList>
            <person name="Sun Q."/>
            <person name="Zhou Y."/>
        </authorList>
    </citation>
    <scope>NUCLEOTIDE SEQUENCE</scope>
    <source>
        <strain evidence="4">CGMCC 1.15519</strain>
    </source>
</reference>
<keyword evidence="2" id="KW-0521">NADP</keyword>
<dbReference type="GO" id="GO:0008709">
    <property type="term" value="F:cholate 7-alpha-dehydrogenase (NAD+) activity"/>
    <property type="evidence" value="ECO:0007669"/>
    <property type="project" value="TreeGrafter"/>
</dbReference>
<dbReference type="Proteomes" id="UP000635071">
    <property type="component" value="Unassembled WGS sequence"/>
</dbReference>
<evidence type="ECO:0000256" key="3">
    <source>
        <dbReference type="ARBA" id="ARBA00023002"/>
    </source>
</evidence>
<sequence>MPGAPFEDFPESGWDKVMDLYLKSPFFLTQALHAALKASASLEWPAKVTNISSIDDMRLSRGETYSYHASKSALIYLTKRMAARLVRDAINVTSIAPGAFASEMNRPARDHGEAIAKAVPATASLYTVDATVRGQSPGQRRCSLWQGSLKPICRSGCGRFLGADKPCCSS</sequence>
<proteinExistence type="inferred from homology"/>
<reference evidence="4" key="1">
    <citation type="journal article" date="2014" name="Int. J. Syst. Evol. Microbiol.">
        <title>Complete genome sequence of Corynebacterium casei LMG S-19264T (=DSM 44701T), isolated from a smear-ripened cheese.</title>
        <authorList>
            <consortium name="US DOE Joint Genome Institute (JGI-PGF)"/>
            <person name="Walter F."/>
            <person name="Albersmeier A."/>
            <person name="Kalinowski J."/>
            <person name="Ruckert C."/>
        </authorList>
    </citation>
    <scope>NUCLEOTIDE SEQUENCE</scope>
    <source>
        <strain evidence="4">CGMCC 1.15519</strain>
    </source>
</reference>
<evidence type="ECO:0000256" key="2">
    <source>
        <dbReference type="ARBA" id="ARBA00022857"/>
    </source>
</evidence>
<name>A0A917ECY8_9SPHN</name>
<dbReference type="SUPFAM" id="SSF51735">
    <property type="entry name" value="NAD(P)-binding Rossmann-fold domains"/>
    <property type="match status" value="1"/>
</dbReference>
<evidence type="ECO:0000256" key="1">
    <source>
        <dbReference type="ARBA" id="ARBA00006484"/>
    </source>
</evidence>
<dbReference type="AlphaFoldDB" id="A0A917ECY8"/>
<dbReference type="GO" id="GO:0005829">
    <property type="term" value="C:cytosol"/>
    <property type="evidence" value="ECO:0007669"/>
    <property type="project" value="TreeGrafter"/>
</dbReference>
<dbReference type="PANTHER" id="PTHR43618:SF8">
    <property type="entry name" value="7ALPHA-HYDROXYSTEROID DEHYDROGENASE"/>
    <property type="match status" value="1"/>
</dbReference>
<keyword evidence="3" id="KW-0560">Oxidoreductase</keyword>
<accession>A0A917ECY8</accession>
<evidence type="ECO:0008006" key="6">
    <source>
        <dbReference type="Google" id="ProtNLM"/>
    </source>
</evidence>
<protein>
    <recommendedName>
        <fullName evidence="6">SDR family NAD(P)-dependent oxidoreductase</fullName>
    </recommendedName>
</protein>
<organism evidence="4 5">
    <name type="scientific">Sandarakinorhabdus glacialis</name>
    <dbReference type="NCBI Taxonomy" id="1614636"/>
    <lineage>
        <taxon>Bacteria</taxon>
        <taxon>Pseudomonadati</taxon>
        <taxon>Pseudomonadota</taxon>
        <taxon>Alphaproteobacteria</taxon>
        <taxon>Sphingomonadales</taxon>
        <taxon>Sphingosinicellaceae</taxon>
        <taxon>Sandarakinorhabdus</taxon>
    </lineage>
</organism>
<dbReference type="InterPro" id="IPR052178">
    <property type="entry name" value="Sec_Metab_Biosynth_SDR"/>
</dbReference>
<comment type="similarity">
    <text evidence="1">Belongs to the short-chain dehydrogenases/reductases (SDR) family.</text>
</comment>
<dbReference type="Gene3D" id="3.40.50.720">
    <property type="entry name" value="NAD(P)-binding Rossmann-like Domain"/>
    <property type="match status" value="1"/>
</dbReference>